<gene>
    <name evidence="1" type="ORF">C1H71_00315</name>
</gene>
<accession>A0A7G3G4T7</accession>
<dbReference type="KEGG" id="ifl:C1H71_00315"/>
<evidence type="ECO:0008006" key="3">
    <source>
        <dbReference type="Google" id="ProtNLM"/>
    </source>
</evidence>
<proteinExistence type="predicted"/>
<dbReference type="EMBL" id="CP025781">
    <property type="protein sequence ID" value="QBC42152.1"/>
    <property type="molecule type" value="Genomic_DNA"/>
</dbReference>
<evidence type="ECO:0000313" key="1">
    <source>
        <dbReference type="EMBL" id="QBC42152.1"/>
    </source>
</evidence>
<reference evidence="1 2" key="1">
    <citation type="submission" date="2018-01" db="EMBL/GenBank/DDBJ databases">
        <title>Genome sequence of Iodobacter sp. strain PCH194 isolated from Indian Trans-Himalaya.</title>
        <authorList>
            <person name="Kumar V."/>
            <person name="Thakur V."/>
            <person name="Kumar S."/>
            <person name="Singh D."/>
        </authorList>
    </citation>
    <scope>NUCLEOTIDE SEQUENCE [LARGE SCALE GENOMIC DNA]</scope>
    <source>
        <strain evidence="1 2">PCH194</strain>
    </source>
</reference>
<dbReference type="RefSeq" id="WP_130104783.1">
    <property type="nucleotide sequence ID" value="NZ_CP025781.1"/>
</dbReference>
<evidence type="ECO:0000313" key="2">
    <source>
        <dbReference type="Proteomes" id="UP000515917"/>
    </source>
</evidence>
<dbReference type="AlphaFoldDB" id="A0A7G3G4T7"/>
<keyword evidence="2" id="KW-1185">Reference proteome</keyword>
<name>A0A7G3G4T7_9NEIS</name>
<protein>
    <recommendedName>
        <fullName evidence="3">LexA regulated protein</fullName>
    </recommendedName>
</protein>
<dbReference type="Proteomes" id="UP000515917">
    <property type="component" value="Chromosome"/>
</dbReference>
<sequence length="89" mass="10127">MLSKFQLYKLDGFKSDEQNRKERTPGRFGQEAAKVMDKREQRKLDQAAGLVPFAVKLNGDLIKELHATAEKRQITLAELVTELLQKGLV</sequence>
<organism evidence="1 2">
    <name type="scientific">Iodobacter fluviatilis</name>
    <dbReference type="NCBI Taxonomy" id="537"/>
    <lineage>
        <taxon>Bacteria</taxon>
        <taxon>Pseudomonadati</taxon>
        <taxon>Pseudomonadota</taxon>
        <taxon>Betaproteobacteria</taxon>
        <taxon>Neisseriales</taxon>
        <taxon>Chitinibacteraceae</taxon>
        <taxon>Iodobacter</taxon>
    </lineage>
</organism>